<evidence type="ECO:0000313" key="2">
    <source>
        <dbReference type="Proteomes" id="UP000550707"/>
    </source>
</evidence>
<evidence type="ECO:0000313" key="1">
    <source>
        <dbReference type="EMBL" id="KAF6490006.1"/>
    </source>
</evidence>
<accession>A0A7J8IZD0</accession>
<sequence>MKADTSWRSPWDHGSRDWRDVVTAKGTWMTGSHQKLERGENEFFRHRHPGPAPLGSTDLTLIRPSFVSSCPPASLSAYFPSYPHTLQLFRPRAWLKDPCVAWGIKGKRYLWVTEGVTGNTLG</sequence>
<keyword evidence="2" id="KW-1185">Reference proteome</keyword>
<dbReference type="Proteomes" id="UP000550707">
    <property type="component" value="Unassembled WGS sequence"/>
</dbReference>
<proteinExistence type="predicted"/>
<dbReference type="AlphaFoldDB" id="A0A7J8IZD0"/>
<organism evidence="1 2">
    <name type="scientific">Molossus molossus</name>
    <name type="common">Pallas' mastiff bat</name>
    <name type="synonym">Vespertilio molossus</name>
    <dbReference type="NCBI Taxonomy" id="27622"/>
    <lineage>
        <taxon>Eukaryota</taxon>
        <taxon>Metazoa</taxon>
        <taxon>Chordata</taxon>
        <taxon>Craniata</taxon>
        <taxon>Vertebrata</taxon>
        <taxon>Euteleostomi</taxon>
        <taxon>Mammalia</taxon>
        <taxon>Eutheria</taxon>
        <taxon>Laurasiatheria</taxon>
        <taxon>Chiroptera</taxon>
        <taxon>Yangochiroptera</taxon>
        <taxon>Molossidae</taxon>
        <taxon>Molossus</taxon>
    </lineage>
</organism>
<dbReference type="EMBL" id="JACASF010000003">
    <property type="protein sequence ID" value="KAF6490006.1"/>
    <property type="molecule type" value="Genomic_DNA"/>
</dbReference>
<dbReference type="InParanoid" id="A0A7J8IZD0"/>
<name>A0A7J8IZD0_MOLMO</name>
<reference evidence="1 2" key="1">
    <citation type="journal article" date="2020" name="Nature">
        <title>Six reference-quality genomes reveal evolution of bat adaptations.</title>
        <authorList>
            <person name="Jebb D."/>
            <person name="Huang Z."/>
            <person name="Pippel M."/>
            <person name="Hughes G.M."/>
            <person name="Lavrichenko K."/>
            <person name="Devanna P."/>
            <person name="Winkler S."/>
            <person name="Jermiin L.S."/>
            <person name="Skirmuntt E.C."/>
            <person name="Katzourakis A."/>
            <person name="Burkitt-Gray L."/>
            <person name="Ray D.A."/>
            <person name="Sullivan K.A.M."/>
            <person name="Roscito J.G."/>
            <person name="Kirilenko B.M."/>
            <person name="Davalos L.M."/>
            <person name="Corthals A.P."/>
            <person name="Power M.L."/>
            <person name="Jones G."/>
            <person name="Ransome R.D."/>
            <person name="Dechmann D.K.N."/>
            <person name="Locatelli A.G."/>
            <person name="Puechmaille S.J."/>
            <person name="Fedrigo O."/>
            <person name="Jarvis E.D."/>
            <person name="Hiller M."/>
            <person name="Vernes S.C."/>
            <person name="Myers E.W."/>
            <person name="Teeling E.C."/>
        </authorList>
    </citation>
    <scope>NUCLEOTIDE SEQUENCE [LARGE SCALE GENOMIC DNA]</scope>
    <source>
        <strain evidence="1">MMolMol1</strain>
        <tissue evidence="1">Muscle</tissue>
    </source>
</reference>
<gene>
    <name evidence="1" type="ORF">HJG59_010380</name>
</gene>
<comment type="caution">
    <text evidence="1">The sequence shown here is derived from an EMBL/GenBank/DDBJ whole genome shotgun (WGS) entry which is preliminary data.</text>
</comment>
<protein>
    <submittedName>
        <fullName evidence="1">Uncharacterized protein</fullName>
    </submittedName>
</protein>